<dbReference type="RefSeq" id="XP_002683016.1">
    <property type="nucleotide sequence ID" value="XM_002682970.1"/>
</dbReference>
<dbReference type="SUPFAM" id="SSF50978">
    <property type="entry name" value="WD40 repeat-like"/>
    <property type="match status" value="1"/>
</dbReference>
<reference evidence="1 2" key="1">
    <citation type="journal article" date="2010" name="Cell">
        <title>The genome of Naegleria gruberi illuminates early eukaryotic versatility.</title>
        <authorList>
            <person name="Fritz-Laylin L.K."/>
            <person name="Prochnik S.E."/>
            <person name="Ginger M.L."/>
            <person name="Dacks J.B."/>
            <person name="Carpenter M.L."/>
            <person name="Field M.C."/>
            <person name="Kuo A."/>
            <person name="Paredez A."/>
            <person name="Chapman J."/>
            <person name="Pham J."/>
            <person name="Shu S."/>
            <person name="Neupane R."/>
            <person name="Cipriano M."/>
            <person name="Mancuso J."/>
            <person name="Tu H."/>
            <person name="Salamov A."/>
            <person name="Lindquist E."/>
            <person name="Shapiro H."/>
            <person name="Lucas S."/>
            <person name="Grigoriev I.V."/>
            <person name="Cande W.Z."/>
            <person name="Fulton C."/>
            <person name="Rokhsar D.S."/>
            <person name="Dawson S.C."/>
        </authorList>
    </citation>
    <scope>NUCLEOTIDE SEQUENCE [LARGE SCALE GENOMIC DNA]</scope>
    <source>
        <strain evidence="1 2">NEG-M</strain>
    </source>
</reference>
<protein>
    <submittedName>
        <fullName evidence="1">Predicted protein</fullName>
    </submittedName>
</protein>
<dbReference type="GeneID" id="8863735"/>
<proteinExistence type="predicted"/>
<dbReference type="VEuPathDB" id="AmoebaDB:NAEGRDRAFT_61095"/>
<dbReference type="EMBL" id="GG738845">
    <property type="protein sequence ID" value="EFC50272.1"/>
    <property type="molecule type" value="Genomic_DNA"/>
</dbReference>
<sequence>MHTLILIDFLPENEKKQFDLKYSTLLKQHQFNRKLSIPFSGNFFNVATLGSEESGESNNHFNLPFDIIKIDSFMMITDQENQRIQIYERNLYYFTIKIKHNSKFKCKPKRIESSDDGVFVSFDFDDNSLLIKLDKKLLFEKIQKSIKEGINIININLDDTLDNLIIWKSEYQSNILALKPINCQLEKFVIVSTQDNMHLIQSNDGQFLREAFSDSTIYDLTLFKVDEKINLLASGNNSVFIFDQLFEEGFEMNSELHSIIYPSSSYGSSLSIIVNEGLNVRNICSRAFLKSGIVQPTKKTTKEVIAHKQIIIAESASSKIHMFDLFLMKQTKNSLETFVWDYELVKTFRKKPVLNYPTSLLIDEYGNLFVVDSKQHRIQIFR</sequence>
<evidence type="ECO:0000313" key="2">
    <source>
        <dbReference type="Proteomes" id="UP000006671"/>
    </source>
</evidence>
<accession>D2UXE6</accession>
<dbReference type="Proteomes" id="UP000006671">
    <property type="component" value="Unassembled WGS sequence"/>
</dbReference>
<dbReference type="InterPro" id="IPR036322">
    <property type="entry name" value="WD40_repeat_dom_sf"/>
</dbReference>
<evidence type="ECO:0000313" key="1">
    <source>
        <dbReference type="EMBL" id="EFC50272.1"/>
    </source>
</evidence>
<dbReference type="InterPro" id="IPR011042">
    <property type="entry name" value="6-blade_b-propeller_TolB-like"/>
</dbReference>
<organism evidence="2">
    <name type="scientific">Naegleria gruberi</name>
    <name type="common">Amoeba</name>
    <dbReference type="NCBI Taxonomy" id="5762"/>
    <lineage>
        <taxon>Eukaryota</taxon>
        <taxon>Discoba</taxon>
        <taxon>Heterolobosea</taxon>
        <taxon>Tetramitia</taxon>
        <taxon>Eutetramitia</taxon>
        <taxon>Vahlkampfiidae</taxon>
        <taxon>Naegleria</taxon>
    </lineage>
</organism>
<dbReference type="KEGG" id="ngr:NAEGRDRAFT_61095"/>
<name>D2UXE6_NAEGR</name>
<dbReference type="InParanoid" id="D2UXE6"/>
<keyword evidence="2" id="KW-1185">Reference proteome</keyword>
<dbReference type="AlphaFoldDB" id="D2UXE6"/>
<gene>
    <name evidence="1" type="ORF">NAEGRDRAFT_61095</name>
</gene>
<dbReference type="Gene3D" id="2.120.10.30">
    <property type="entry name" value="TolB, C-terminal domain"/>
    <property type="match status" value="1"/>
</dbReference>